<reference evidence="11" key="1">
    <citation type="submission" date="2023-03" db="EMBL/GenBank/DDBJ databases">
        <title>Edaphobacter sp.</title>
        <authorList>
            <person name="Huber K.J."/>
            <person name="Papendorf J."/>
            <person name="Pilke C."/>
            <person name="Bunk B."/>
            <person name="Sproeer C."/>
            <person name="Pester M."/>
        </authorList>
    </citation>
    <scope>NUCLEOTIDE SEQUENCE</scope>
    <source>
        <strain evidence="11">DSM 109919</strain>
        <strain evidence="12">DSM 109920</strain>
    </source>
</reference>
<protein>
    <recommendedName>
        <fullName evidence="8">tRNA-specific adenosine deaminase</fullName>
        <ecNumber evidence="8">3.5.4.33</ecNumber>
    </recommendedName>
</protein>
<proteinExistence type="inferred from homology"/>
<organism evidence="11">
    <name type="scientific">Edaphobacter paludis</name>
    <dbReference type="NCBI Taxonomy" id="3035702"/>
    <lineage>
        <taxon>Bacteria</taxon>
        <taxon>Pseudomonadati</taxon>
        <taxon>Acidobacteriota</taxon>
        <taxon>Terriglobia</taxon>
        <taxon>Terriglobales</taxon>
        <taxon>Acidobacteriaceae</taxon>
        <taxon>Edaphobacter</taxon>
    </lineage>
</organism>
<feature type="binding site" evidence="8">
    <location>
        <position position="85"/>
    </location>
    <ligand>
        <name>Zn(2+)</name>
        <dbReference type="ChEBI" id="CHEBI:29105"/>
        <note>catalytic</note>
    </ligand>
</feature>
<dbReference type="PANTHER" id="PTHR11079:SF202">
    <property type="entry name" value="TRNA-SPECIFIC ADENOSINE DEAMINASE"/>
    <property type="match status" value="1"/>
</dbReference>
<dbReference type="InterPro" id="IPR058535">
    <property type="entry name" value="MafB19-deam"/>
</dbReference>
<feature type="binding site" evidence="8">
    <location>
        <position position="82"/>
    </location>
    <ligand>
        <name>Zn(2+)</name>
        <dbReference type="ChEBI" id="CHEBI:29105"/>
        <note>catalytic</note>
    </ligand>
</feature>
<dbReference type="PANTHER" id="PTHR11079">
    <property type="entry name" value="CYTOSINE DEAMINASE FAMILY MEMBER"/>
    <property type="match status" value="1"/>
</dbReference>
<feature type="region of interest" description="Disordered" evidence="9">
    <location>
        <begin position="246"/>
        <end position="284"/>
    </location>
</feature>
<dbReference type="GO" id="GO:0052717">
    <property type="term" value="F:tRNA-specific adenosine-34 deaminase activity"/>
    <property type="evidence" value="ECO:0007669"/>
    <property type="project" value="UniProtKB-UniRule"/>
</dbReference>
<dbReference type="AlphaFoldDB" id="A0AAU7CZM4"/>
<comment type="similarity">
    <text evidence="1">Belongs to the cytidine and deoxycytidylate deaminase family. ADAT2 subfamily.</text>
</comment>
<dbReference type="InterPro" id="IPR016193">
    <property type="entry name" value="Cytidine_deaminase-like"/>
</dbReference>
<evidence type="ECO:0000313" key="12">
    <source>
        <dbReference type="EMBL" id="XBH14566.1"/>
    </source>
</evidence>
<dbReference type="PROSITE" id="PS00903">
    <property type="entry name" value="CYT_DCMP_DEAMINASES_1"/>
    <property type="match status" value="1"/>
</dbReference>
<keyword evidence="4 8" id="KW-0479">Metal-binding</keyword>
<feature type="active site" description="Proton donor" evidence="8">
    <location>
        <position position="54"/>
    </location>
</feature>
<comment type="catalytic activity">
    <reaction evidence="7 8">
        <text>adenosine(34) in tRNA + H2O + H(+) = inosine(34) in tRNA + NH4(+)</text>
        <dbReference type="Rhea" id="RHEA:43168"/>
        <dbReference type="Rhea" id="RHEA-COMP:10373"/>
        <dbReference type="Rhea" id="RHEA-COMP:10374"/>
        <dbReference type="ChEBI" id="CHEBI:15377"/>
        <dbReference type="ChEBI" id="CHEBI:15378"/>
        <dbReference type="ChEBI" id="CHEBI:28938"/>
        <dbReference type="ChEBI" id="CHEBI:74411"/>
        <dbReference type="ChEBI" id="CHEBI:82852"/>
        <dbReference type="EC" id="3.5.4.33"/>
    </reaction>
</comment>
<evidence type="ECO:0000256" key="8">
    <source>
        <dbReference type="HAMAP-Rule" id="MF_00972"/>
    </source>
</evidence>
<dbReference type="HAMAP" id="MF_00972">
    <property type="entry name" value="tRNA_aden_deaminase"/>
    <property type="match status" value="1"/>
</dbReference>
<evidence type="ECO:0000256" key="5">
    <source>
        <dbReference type="ARBA" id="ARBA00022801"/>
    </source>
</evidence>
<dbReference type="SUPFAM" id="SSF53927">
    <property type="entry name" value="Cytidine deaminase-like"/>
    <property type="match status" value="1"/>
</dbReference>
<dbReference type="Gene3D" id="3.40.140.10">
    <property type="entry name" value="Cytidine Deaminase, domain 2"/>
    <property type="match status" value="1"/>
</dbReference>
<evidence type="ECO:0000259" key="10">
    <source>
        <dbReference type="PROSITE" id="PS51747"/>
    </source>
</evidence>
<name>A0AAU7CZM4_9BACT</name>
<feature type="compositionally biased region" description="Basic residues" evidence="9">
    <location>
        <begin position="255"/>
        <end position="284"/>
    </location>
</feature>
<dbReference type="EC" id="3.5.4.33" evidence="8"/>
<comment type="cofactor">
    <cofactor evidence="8">
        <name>Zn(2+)</name>
        <dbReference type="ChEBI" id="CHEBI:29105"/>
    </cofactor>
    <text evidence="8">Binds 1 zinc ion per subunit.</text>
</comment>
<feature type="binding site" evidence="8">
    <location>
        <position position="52"/>
    </location>
    <ligand>
        <name>Zn(2+)</name>
        <dbReference type="ChEBI" id="CHEBI:29105"/>
        <note>catalytic</note>
    </ligand>
</feature>
<keyword evidence="6 8" id="KW-0862">Zinc</keyword>
<evidence type="ECO:0000256" key="4">
    <source>
        <dbReference type="ARBA" id="ARBA00022723"/>
    </source>
</evidence>
<dbReference type="GO" id="GO:0008270">
    <property type="term" value="F:zinc ion binding"/>
    <property type="evidence" value="ECO:0007669"/>
    <property type="project" value="UniProtKB-UniRule"/>
</dbReference>
<dbReference type="InterPro" id="IPR028883">
    <property type="entry name" value="tRNA_aden_deaminase"/>
</dbReference>
<evidence type="ECO:0000256" key="9">
    <source>
        <dbReference type="SAM" id="MobiDB-lite"/>
    </source>
</evidence>
<dbReference type="EMBL" id="CP121194">
    <property type="protein sequence ID" value="XBH11137.1"/>
    <property type="molecule type" value="Genomic_DNA"/>
</dbReference>
<comment type="function">
    <text evidence="8">Catalyzes the deamination of adenosine to inosine at the wobble position 34 of tRNA(Arg2).</text>
</comment>
<evidence type="ECO:0000313" key="11">
    <source>
        <dbReference type="EMBL" id="XBH11137.1"/>
    </source>
</evidence>
<evidence type="ECO:0000256" key="6">
    <source>
        <dbReference type="ARBA" id="ARBA00022833"/>
    </source>
</evidence>
<dbReference type="FunFam" id="3.40.140.10:FF:000005">
    <property type="entry name" value="tRNA-specific adenosine deaminase"/>
    <property type="match status" value="1"/>
</dbReference>
<evidence type="ECO:0000256" key="1">
    <source>
        <dbReference type="ARBA" id="ARBA00010669"/>
    </source>
</evidence>
<keyword evidence="3 8" id="KW-0819">tRNA processing</keyword>
<dbReference type="InterPro" id="IPR021513">
    <property type="entry name" value="Phage_RSL1_Orf186"/>
</dbReference>
<evidence type="ECO:0000256" key="2">
    <source>
        <dbReference type="ARBA" id="ARBA00011738"/>
    </source>
</evidence>
<dbReference type="KEGG" id="epl:P4G45_05255"/>
<feature type="domain" description="CMP/dCMP-type deaminase" evidence="10">
    <location>
        <begin position="1"/>
        <end position="111"/>
    </location>
</feature>
<dbReference type="EMBL" id="CP121195">
    <property type="protein sequence ID" value="XBH14566.1"/>
    <property type="molecule type" value="Genomic_DNA"/>
</dbReference>
<sequence>MTDLDHLREAIAEAHAAEASGEVPVGAVVVHNGKIIGRGQNRVLRDSDPTAHAEIVALREAGRHLANYRLEDCTVYATLEPCAMCAGAILHARINRLVYAAADPKAGACGSVLAVMNHPQLNHRVNVHPGLLAEECGTLLTNFFRQRRQKKAAARILQIGKASMTTKKKWSAKVDTDSTHPDEGLFNKSATAIAKALASKEVSPKGPASGMRMLNFYINRAGKNLSQERHAELEKAKEKLSALIEKQKAEAEKQKPRKPHTSAKSATKKVAKKTASKKSSAKLK</sequence>
<keyword evidence="5 8" id="KW-0378">Hydrolase</keyword>
<dbReference type="GO" id="GO:0002100">
    <property type="term" value="P:tRNA wobble adenosine to inosine editing"/>
    <property type="evidence" value="ECO:0007669"/>
    <property type="project" value="UniProtKB-UniRule"/>
</dbReference>
<dbReference type="InterPro" id="IPR002125">
    <property type="entry name" value="CMP_dCMP_dom"/>
</dbReference>
<gene>
    <name evidence="8 11" type="primary">tadA</name>
    <name evidence="11" type="ORF">P4G45_05255</name>
    <name evidence="12" type="ORF">P8936_05225</name>
</gene>
<evidence type="ECO:0000256" key="7">
    <source>
        <dbReference type="ARBA" id="ARBA00048045"/>
    </source>
</evidence>
<comment type="subunit">
    <text evidence="2 8">Homodimer.</text>
</comment>
<dbReference type="InterPro" id="IPR016192">
    <property type="entry name" value="APOBEC/CMP_deaminase_Zn-bd"/>
</dbReference>
<dbReference type="Pfam" id="PF11373">
    <property type="entry name" value="DUF3175"/>
    <property type="match status" value="1"/>
</dbReference>
<evidence type="ECO:0000256" key="3">
    <source>
        <dbReference type="ARBA" id="ARBA00022694"/>
    </source>
</evidence>
<accession>A0AAU7DCL3</accession>
<dbReference type="CDD" id="cd01285">
    <property type="entry name" value="nucleoside_deaminase"/>
    <property type="match status" value="1"/>
</dbReference>
<accession>A0AAU7CZM4</accession>
<dbReference type="NCBIfam" id="NF008113">
    <property type="entry name" value="PRK10860.1"/>
    <property type="match status" value="1"/>
</dbReference>
<dbReference type="PROSITE" id="PS51747">
    <property type="entry name" value="CYT_DCMP_DEAMINASES_2"/>
    <property type="match status" value="1"/>
</dbReference>
<dbReference type="Pfam" id="PF14437">
    <property type="entry name" value="MafB19-deam"/>
    <property type="match status" value="1"/>
</dbReference>